<dbReference type="Gene3D" id="3.40.50.720">
    <property type="entry name" value="NAD(P)-binding Rossmann-like Domain"/>
    <property type="match status" value="1"/>
</dbReference>
<feature type="domain" description="Alcohol dehydrogenase-like N-terminal" evidence="6">
    <location>
        <begin position="164"/>
        <end position="295"/>
    </location>
</feature>
<dbReference type="Gene3D" id="3.90.180.10">
    <property type="entry name" value="Medium-chain alcohol dehydrogenases, catalytic domain"/>
    <property type="match status" value="1"/>
</dbReference>
<evidence type="ECO:0000256" key="5">
    <source>
        <dbReference type="SAM" id="MobiDB-lite"/>
    </source>
</evidence>
<keyword evidence="4" id="KW-0560">Oxidoreductase</keyword>
<keyword evidence="3" id="KW-0862">Zinc</keyword>
<gene>
    <name evidence="7" type="ORF">C6P46_003843</name>
</gene>
<dbReference type="InterPro" id="IPR002328">
    <property type="entry name" value="ADH_Zn_CS"/>
</dbReference>
<comment type="cofactor">
    <cofactor evidence="1">
        <name>Zn(2+)</name>
        <dbReference type="ChEBI" id="CHEBI:29105"/>
    </cofactor>
</comment>
<evidence type="ECO:0000256" key="2">
    <source>
        <dbReference type="ARBA" id="ARBA00022723"/>
    </source>
</evidence>
<dbReference type="InterPro" id="IPR036291">
    <property type="entry name" value="NAD(P)-bd_dom_sf"/>
</dbReference>
<name>A0A9P6W253_RHOMI</name>
<evidence type="ECO:0000256" key="3">
    <source>
        <dbReference type="ARBA" id="ARBA00022833"/>
    </source>
</evidence>
<dbReference type="Proteomes" id="UP000777482">
    <property type="component" value="Unassembled WGS sequence"/>
</dbReference>
<feature type="region of interest" description="Disordered" evidence="5">
    <location>
        <begin position="1"/>
        <end position="56"/>
    </location>
</feature>
<dbReference type="PROSITE" id="PS00059">
    <property type="entry name" value="ADH_ZINC"/>
    <property type="match status" value="1"/>
</dbReference>
<dbReference type="GO" id="GO:0008270">
    <property type="term" value="F:zinc ion binding"/>
    <property type="evidence" value="ECO:0007669"/>
    <property type="project" value="InterPro"/>
</dbReference>
<dbReference type="PANTHER" id="PTHR42813:SF1">
    <property type="entry name" value="DEHYDROGENASE, PUTATIVE (AFU_ORTHOLOGUE AFUA_5G03930)-RELATED"/>
    <property type="match status" value="1"/>
</dbReference>
<comment type="caution">
    <text evidence="7">The sequence shown here is derived from an EMBL/GenBank/DDBJ whole genome shotgun (WGS) entry which is preliminary data.</text>
</comment>
<dbReference type="PANTHER" id="PTHR42813">
    <property type="entry name" value="ZINC-TYPE ALCOHOL DEHYDROGENASE-LIKE"/>
    <property type="match status" value="1"/>
</dbReference>
<evidence type="ECO:0000259" key="6">
    <source>
        <dbReference type="Pfam" id="PF08240"/>
    </source>
</evidence>
<dbReference type="GO" id="GO:0016491">
    <property type="term" value="F:oxidoreductase activity"/>
    <property type="evidence" value="ECO:0007669"/>
    <property type="project" value="UniProtKB-KW"/>
</dbReference>
<dbReference type="OrthoDB" id="3941538at2759"/>
<sequence>MHTDLRTTFFKLTPEREAASKPTAPSPTGRGGSHSEKKTFGLAGNSRHQSDVPPREATRSLQVRYFAASASPYYTLVFTQALYRGDESAQNPCYRKRTMAMNALANAAEKAMDAMPTGIKTHLSNPSQQPEFADPSGEKMKALVWEGPMKVKVEEANKPKVVDPKDIVIETTGTTVCGSDMHLLAGAIIELRKHDILGHEACGTVVEVGPAVKNLKVGQRVVAGFNVACGECFMCQKKLSSACVMTNSSSTMQTMYGGRTCGMLGYSHFTGGFAGGQAEYVRIPYGEANTIKIPDGVPDEDALFISDVLVTSFHQVEDTGVQEGNIVGIWGVGAIGILAGWWSAMRGASHLIAIDNAQWRLDHFEKVIKRDYPNVRVDTINFDEVKNIPHAIHELTKGGTNGLPETRPAGLDVALECAAGEYAKGWLHKIEMATGLETDTSELLNEMIESTINFGRIGITGVFNIGSLMQRGIRMIGNGQAPTHKYMQRIMDDYIVTGKMKPREIFVSHRFVIDDIDKVYYSMRERDPKDKIIKAFIATDASAPPAPGGPPLTRL</sequence>
<proteinExistence type="predicted"/>
<dbReference type="Pfam" id="PF08240">
    <property type="entry name" value="ADH_N"/>
    <property type="match status" value="1"/>
</dbReference>
<protein>
    <recommendedName>
        <fullName evidence="6">Alcohol dehydrogenase-like N-terminal domain-containing protein</fullName>
    </recommendedName>
</protein>
<keyword evidence="8" id="KW-1185">Reference proteome</keyword>
<dbReference type="SUPFAM" id="SSF51735">
    <property type="entry name" value="NAD(P)-binding Rossmann-fold domains"/>
    <property type="match status" value="1"/>
</dbReference>
<accession>A0A9P6W253</accession>
<dbReference type="SUPFAM" id="SSF50129">
    <property type="entry name" value="GroES-like"/>
    <property type="match status" value="1"/>
</dbReference>
<evidence type="ECO:0000313" key="8">
    <source>
        <dbReference type="Proteomes" id="UP000777482"/>
    </source>
</evidence>
<keyword evidence="2" id="KW-0479">Metal-binding</keyword>
<evidence type="ECO:0000256" key="1">
    <source>
        <dbReference type="ARBA" id="ARBA00001947"/>
    </source>
</evidence>
<evidence type="ECO:0000313" key="7">
    <source>
        <dbReference type="EMBL" id="KAG0661741.1"/>
    </source>
</evidence>
<dbReference type="AlphaFoldDB" id="A0A9P6W253"/>
<reference evidence="7 8" key="1">
    <citation type="submission" date="2020-11" db="EMBL/GenBank/DDBJ databases">
        <title>Kefir isolates.</title>
        <authorList>
            <person name="Marcisauskas S."/>
            <person name="Kim Y."/>
            <person name="Blasche S."/>
        </authorList>
    </citation>
    <scope>NUCLEOTIDE SEQUENCE [LARGE SCALE GENOMIC DNA]</scope>
    <source>
        <strain evidence="7 8">KR</strain>
    </source>
</reference>
<dbReference type="InterPro" id="IPR013154">
    <property type="entry name" value="ADH-like_N"/>
</dbReference>
<evidence type="ECO:0000256" key="4">
    <source>
        <dbReference type="ARBA" id="ARBA00023002"/>
    </source>
</evidence>
<dbReference type="EMBL" id="PUHQ01000032">
    <property type="protein sequence ID" value="KAG0661741.1"/>
    <property type="molecule type" value="Genomic_DNA"/>
</dbReference>
<dbReference type="InterPro" id="IPR011032">
    <property type="entry name" value="GroES-like_sf"/>
</dbReference>
<organism evidence="7 8">
    <name type="scientific">Rhodotorula mucilaginosa</name>
    <name type="common">Yeast</name>
    <name type="synonym">Rhodotorula rubra</name>
    <dbReference type="NCBI Taxonomy" id="5537"/>
    <lineage>
        <taxon>Eukaryota</taxon>
        <taxon>Fungi</taxon>
        <taxon>Dikarya</taxon>
        <taxon>Basidiomycota</taxon>
        <taxon>Pucciniomycotina</taxon>
        <taxon>Microbotryomycetes</taxon>
        <taxon>Sporidiobolales</taxon>
        <taxon>Sporidiobolaceae</taxon>
        <taxon>Rhodotorula</taxon>
    </lineage>
</organism>